<dbReference type="GO" id="GO:0003874">
    <property type="term" value="F:6-pyruvoyltetrahydropterin synthase activity"/>
    <property type="evidence" value="ECO:0007669"/>
    <property type="project" value="UniProtKB-EC"/>
</dbReference>
<dbReference type="Gene3D" id="3.30.479.10">
    <property type="entry name" value="6-pyruvoyl tetrahydropterin synthase/QueD"/>
    <property type="match status" value="1"/>
</dbReference>
<evidence type="ECO:0000313" key="5">
    <source>
        <dbReference type="EMBL" id="VAW26311.1"/>
    </source>
</evidence>
<dbReference type="GO" id="GO:0046872">
    <property type="term" value="F:metal ion binding"/>
    <property type="evidence" value="ECO:0007669"/>
    <property type="project" value="UniProtKB-KW"/>
</dbReference>
<gene>
    <name evidence="5" type="ORF">MNBD_BACTEROID07-1637</name>
</gene>
<evidence type="ECO:0000256" key="1">
    <source>
        <dbReference type="ARBA" id="ARBA00001947"/>
    </source>
</evidence>
<evidence type="ECO:0000256" key="2">
    <source>
        <dbReference type="ARBA" id="ARBA00022723"/>
    </source>
</evidence>
<keyword evidence="2" id="KW-0479">Metal-binding</keyword>
<dbReference type="PANTHER" id="PTHR12589:SF7">
    <property type="entry name" value="6-PYRUVOYL TETRAHYDROBIOPTERIN SYNTHASE"/>
    <property type="match status" value="1"/>
</dbReference>
<dbReference type="AlphaFoldDB" id="A0A3B0U5K3"/>
<evidence type="ECO:0000256" key="3">
    <source>
        <dbReference type="ARBA" id="ARBA00022833"/>
    </source>
</evidence>
<proteinExistence type="predicted"/>
<dbReference type="EC" id="4.2.3.12" evidence="5"/>
<dbReference type="SUPFAM" id="SSF55620">
    <property type="entry name" value="Tetrahydrobiopterin biosynthesis enzymes-like"/>
    <property type="match status" value="1"/>
</dbReference>
<dbReference type="InterPro" id="IPR038418">
    <property type="entry name" value="6-PTP_synth/QueD_sf"/>
</dbReference>
<reference evidence="5" key="1">
    <citation type="submission" date="2018-06" db="EMBL/GenBank/DDBJ databases">
        <authorList>
            <person name="Zhirakovskaya E."/>
        </authorList>
    </citation>
    <scope>NUCLEOTIDE SEQUENCE</scope>
</reference>
<dbReference type="PANTHER" id="PTHR12589">
    <property type="entry name" value="PYRUVOYL TETRAHYDROBIOPTERIN SYNTHASE"/>
    <property type="match status" value="1"/>
</dbReference>
<comment type="cofactor">
    <cofactor evidence="1">
        <name>Zn(2+)</name>
        <dbReference type="ChEBI" id="CHEBI:29105"/>
    </cofactor>
</comment>
<dbReference type="FunFam" id="3.30.479.10:FF:000003">
    <property type="entry name" value="6-pyruvoyl tetrahydrobiopterin synthase"/>
    <property type="match status" value="1"/>
</dbReference>
<dbReference type="GO" id="GO:0005739">
    <property type="term" value="C:mitochondrion"/>
    <property type="evidence" value="ECO:0007669"/>
    <property type="project" value="TreeGrafter"/>
</dbReference>
<dbReference type="InterPro" id="IPR007115">
    <property type="entry name" value="6-PTP_synth/QueD"/>
</dbReference>
<keyword evidence="3" id="KW-0862">Zinc</keyword>
<dbReference type="Pfam" id="PF01242">
    <property type="entry name" value="PTPS"/>
    <property type="match status" value="1"/>
</dbReference>
<sequence>MIYITRRERFNAAHRLFKEEYSDEKNLEVFGKCSNPNWHGHNYELFVTVKGEVNPETGFLINLKILSQIIREKIIEKIDHKNINIEVDFMKNKMASTENLTIGIWNQLEKEITSLGITLHSVKIHESENNIVEYLG</sequence>
<dbReference type="EMBL" id="UOET01000020">
    <property type="protein sequence ID" value="VAW26311.1"/>
    <property type="molecule type" value="Genomic_DNA"/>
</dbReference>
<evidence type="ECO:0000256" key="4">
    <source>
        <dbReference type="ARBA" id="ARBA00023239"/>
    </source>
</evidence>
<keyword evidence="4 5" id="KW-0456">Lyase</keyword>
<name>A0A3B0U5K3_9ZZZZ</name>
<protein>
    <submittedName>
        <fullName evidence="5">6-pyruvoyl tetrahydrobiopterin synthase</fullName>
        <ecNumber evidence="5">4.2.3.12</ecNumber>
    </submittedName>
</protein>
<organism evidence="5">
    <name type="scientific">hydrothermal vent metagenome</name>
    <dbReference type="NCBI Taxonomy" id="652676"/>
    <lineage>
        <taxon>unclassified sequences</taxon>
        <taxon>metagenomes</taxon>
        <taxon>ecological metagenomes</taxon>
    </lineage>
</organism>
<accession>A0A3B0U5K3</accession>